<dbReference type="SUPFAM" id="SSF52788">
    <property type="entry name" value="Phosphotyrosine protein phosphatases I"/>
    <property type="match status" value="1"/>
</dbReference>
<dbReference type="AlphaFoldDB" id="A0A2S3UY60"/>
<keyword evidence="3" id="KW-0378">Hydrolase</keyword>
<organism evidence="7 8">
    <name type="scientific">Roseibium marinum</name>
    <dbReference type="NCBI Taxonomy" id="281252"/>
    <lineage>
        <taxon>Bacteria</taxon>
        <taxon>Pseudomonadati</taxon>
        <taxon>Pseudomonadota</taxon>
        <taxon>Alphaproteobacteria</taxon>
        <taxon>Hyphomicrobiales</taxon>
        <taxon>Stappiaceae</taxon>
        <taxon>Roseibium</taxon>
    </lineage>
</organism>
<accession>A0A2S3UY60</accession>
<proteinExistence type="inferred from homology"/>
<gene>
    <name evidence="7" type="ORF">CLV41_10264</name>
</gene>
<evidence type="ECO:0000256" key="5">
    <source>
        <dbReference type="PIRSR" id="PIRSR617867-1"/>
    </source>
</evidence>
<protein>
    <recommendedName>
        <fullName evidence="2">protein-tyrosine-phosphatase</fullName>
        <ecNumber evidence="2">3.1.3.48</ecNumber>
    </recommendedName>
</protein>
<dbReference type="PANTHER" id="PTHR11717:SF7">
    <property type="entry name" value="LOW MOLECULAR WEIGHT PHOSPHOTYROSINE PROTEIN PHOSPHATASE"/>
    <property type="match status" value="1"/>
</dbReference>
<feature type="active site" evidence="5">
    <location>
        <position position="23"/>
    </location>
</feature>
<feature type="active site" description="Nucleophile" evidence="5">
    <location>
        <position position="17"/>
    </location>
</feature>
<dbReference type="Gene3D" id="3.40.50.2300">
    <property type="match status" value="1"/>
</dbReference>
<dbReference type="InterPro" id="IPR036196">
    <property type="entry name" value="Ptyr_pPase_sf"/>
</dbReference>
<dbReference type="EC" id="3.1.3.48" evidence="2"/>
<keyword evidence="4" id="KW-0904">Protein phosphatase</keyword>
<evidence type="ECO:0000313" key="8">
    <source>
        <dbReference type="Proteomes" id="UP000236959"/>
    </source>
</evidence>
<comment type="caution">
    <text evidence="7">The sequence shown here is derived from an EMBL/GenBank/DDBJ whole genome shotgun (WGS) entry which is preliminary data.</text>
</comment>
<evidence type="ECO:0000256" key="1">
    <source>
        <dbReference type="ARBA" id="ARBA00011063"/>
    </source>
</evidence>
<dbReference type="InterPro" id="IPR023485">
    <property type="entry name" value="Ptyr_pPase"/>
</dbReference>
<dbReference type="OrthoDB" id="9784339at2"/>
<comment type="similarity">
    <text evidence="1">Belongs to the low molecular weight phosphotyrosine protein phosphatase family.</text>
</comment>
<sequence length="160" mass="17201">MAATAEIAVPRSVLFVCLGNICRSPLAEGVFRSLVGEAGLSERFTIDSAGTGAWHIGNPPDPRSIDIAAKYGIDLSAQRARQVVPADFTRFDTILAMDADNLSTLRSGTSSGTARIRLLLGDPPMDVPDPYFGGPDGFEHVYRLVRSGCEQFLDTFDRPA</sequence>
<dbReference type="InterPro" id="IPR050438">
    <property type="entry name" value="LMW_PTPase"/>
</dbReference>
<evidence type="ECO:0000256" key="2">
    <source>
        <dbReference type="ARBA" id="ARBA00013064"/>
    </source>
</evidence>
<evidence type="ECO:0000259" key="6">
    <source>
        <dbReference type="SMART" id="SM00226"/>
    </source>
</evidence>
<dbReference type="Pfam" id="PF01451">
    <property type="entry name" value="LMWPc"/>
    <property type="match status" value="1"/>
</dbReference>
<feature type="active site" description="Proton donor" evidence="5">
    <location>
        <position position="129"/>
    </location>
</feature>
<reference evidence="7 8" key="1">
    <citation type="submission" date="2018-01" db="EMBL/GenBank/DDBJ databases">
        <title>Genomic Encyclopedia of Archaeal and Bacterial Type Strains, Phase II (KMG-II): from individual species to whole genera.</title>
        <authorList>
            <person name="Goeker M."/>
        </authorList>
    </citation>
    <scope>NUCLEOTIDE SEQUENCE [LARGE SCALE GENOMIC DNA]</scope>
    <source>
        <strain evidence="7 8">DSM 17023</strain>
    </source>
</reference>
<feature type="domain" description="Phosphotyrosine protein phosphatase I" evidence="6">
    <location>
        <begin position="11"/>
        <end position="155"/>
    </location>
</feature>
<evidence type="ECO:0000256" key="4">
    <source>
        <dbReference type="ARBA" id="ARBA00022912"/>
    </source>
</evidence>
<evidence type="ECO:0000256" key="3">
    <source>
        <dbReference type="ARBA" id="ARBA00022801"/>
    </source>
</evidence>
<evidence type="ECO:0000313" key="7">
    <source>
        <dbReference type="EMBL" id="POF32661.1"/>
    </source>
</evidence>
<keyword evidence="8" id="KW-1185">Reference proteome</keyword>
<dbReference type="EMBL" id="PPCN01000002">
    <property type="protein sequence ID" value="POF32661.1"/>
    <property type="molecule type" value="Genomic_DNA"/>
</dbReference>
<name>A0A2S3UY60_9HYPH</name>
<dbReference type="SMART" id="SM00226">
    <property type="entry name" value="LMWPc"/>
    <property type="match status" value="1"/>
</dbReference>
<dbReference type="Proteomes" id="UP000236959">
    <property type="component" value="Unassembled WGS sequence"/>
</dbReference>
<dbReference type="RefSeq" id="WP_103221666.1">
    <property type="nucleotide sequence ID" value="NZ_PPCN01000002.1"/>
</dbReference>
<dbReference type="PRINTS" id="PR00719">
    <property type="entry name" value="LMWPTPASE"/>
</dbReference>
<dbReference type="GO" id="GO:0004725">
    <property type="term" value="F:protein tyrosine phosphatase activity"/>
    <property type="evidence" value="ECO:0007669"/>
    <property type="project" value="UniProtKB-EC"/>
</dbReference>
<dbReference type="PANTHER" id="PTHR11717">
    <property type="entry name" value="LOW MOLECULAR WEIGHT PROTEIN TYROSINE PHOSPHATASE"/>
    <property type="match status" value="1"/>
</dbReference>
<dbReference type="CDD" id="cd16343">
    <property type="entry name" value="LMWPTP"/>
    <property type="match status" value="1"/>
</dbReference>
<dbReference type="InterPro" id="IPR017867">
    <property type="entry name" value="Tyr_phospatase_low_mol_wt"/>
</dbReference>